<dbReference type="PANTHER" id="PTHR43280">
    <property type="entry name" value="ARAC-FAMILY TRANSCRIPTIONAL REGULATOR"/>
    <property type="match status" value="1"/>
</dbReference>
<dbReference type="EMBL" id="VUNS01000007">
    <property type="protein sequence ID" value="MST97043.1"/>
    <property type="molecule type" value="Genomic_DNA"/>
</dbReference>
<protein>
    <submittedName>
        <fullName evidence="5">Helix-turn-helix transcriptional regulator</fullName>
    </submittedName>
</protein>
<dbReference type="InterPro" id="IPR014710">
    <property type="entry name" value="RmlC-like_jellyroll"/>
</dbReference>
<dbReference type="InterPro" id="IPR018060">
    <property type="entry name" value="HTH_AraC"/>
</dbReference>
<accession>A0A844G1M3</accession>
<keyword evidence="6" id="KW-1185">Reference proteome</keyword>
<gene>
    <name evidence="5" type="ORF">FYJ85_08305</name>
</gene>
<evidence type="ECO:0000256" key="3">
    <source>
        <dbReference type="ARBA" id="ARBA00023163"/>
    </source>
</evidence>
<evidence type="ECO:0000259" key="4">
    <source>
        <dbReference type="PROSITE" id="PS01124"/>
    </source>
</evidence>
<dbReference type="InterPro" id="IPR037923">
    <property type="entry name" value="HTH-like"/>
</dbReference>
<dbReference type="Gene3D" id="1.10.10.60">
    <property type="entry name" value="Homeodomain-like"/>
    <property type="match status" value="2"/>
</dbReference>
<comment type="caution">
    <text evidence="5">The sequence shown here is derived from an EMBL/GenBank/DDBJ whole genome shotgun (WGS) entry which is preliminary data.</text>
</comment>
<dbReference type="AlphaFoldDB" id="A0A844G1M3"/>
<dbReference type="SUPFAM" id="SSF51215">
    <property type="entry name" value="Regulatory protein AraC"/>
    <property type="match status" value="1"/>
</dbReference>
<dbReference type="GO" id="GO:0043565">
    <property type="term" value="F:sequence-specific DNA binding"/>
    <property type="evidence" value="ECO:0007669"/>
    <property type="project" value="InterPro"/>
</dbReference>
<evidence type="ECO:0000256" key="1">
    <source>
        <dbReference type="ARBA" id="ARBA00023015"/>
    </source>
</evidence>
<dbReference type="InterPro" id="IPR009057">
    <property type="entry name" value="Homeodomain-like_sf"/>
</dbReference>
<organism evidence="5 6">
    <name type="scientific">Victivallis lenta</name>
    <dbReference type="NCBI Taxonomy" id="2606640"/>
    <lineage>
        <taxon>Bacteria</taxon>
        <taxon>Pseudomonadati</taxon>
        <taxon>Lentisphaerota</taxon>
        <taxon>Lentisphaeria</taxon>
        <taxon>Victivallales</taxon>
        <taxon>Victivallaceae</taxon>
        <taxon>Victivallis</taxon>
    </lineage>
</organism>
<dbReference type="InterPro" id="IPR020449">
    <property type="entry name" value="Tscrpt_reg_AraC-type_HTH"/>
</dbReference>
<keyword evidence="2" id="KW-0238">DNA-binding</keyword>
<dbReference type="Pfam" id="PF12833">
    <property type="entry name" value="HTH_18"/>
    <property type="match status" value="1"/>
</dbReference>
<evidence type="ECO:0000313" key="5">
    <source>
        <dbReference type="EMBL" id="MST97043.1"/>
    </source>
</evidence>
<evidence type="ECO:0000313" key="6">
    <source>
        <dbReference type="Proteomes" id="UP000435649"/>
    </source>
</evidence>
<keyword evidence="1" id="KW-0805">Transcription regulation</keyword>
<dbReference type="SMART" id="SM00342">
    <property type="entry name" value="HTH_ARAC"/>
    <property type="match status" value="1"/>
</dbReference>
<dbReference type="GO" id="GO:0003700">
    <property type="term" value="F:DNA-binding transcription factor activity"/>
    <property type="evidence" value="ECO:0007669"/>
    <property type="project" value="InterPro"/>
</dbReference>
<reference evidence="5 6" key="1">
    <citation type="submission" date="2019-08" db="EMBL/GenBank/DDBJ databases">
        <title>In-depth cultivation of the pig gut microbiome towards novel bacterial diversity and tailored functional studies.</title>
        <authorList>
            <person name="Wylensek D."/>
            <person name="Hitch T.C.A."/>
            <person name="Clavel T."/>
        </authorList>
    </citation>
    <scope>NUCLEOTIDE SEQUENCE [LARGE SCALE GENOMIC DNA]</scope>
    <source>
        <strain evidence="5 6">BBE-744-WT-12</strain>
    </source>
</reference>
<dbReference type="PRINTS" id="PR00032">
    <property type="entry name" value="HTHARAC"/>
</dbReference>
<dbReference type="CDD" id="cd02208">
    <property type="entry name" value="cupin_RmlC-like"/>
    <property type="match status" value="1"/>
</dbReference>
<dbReference type="PROSITE" id="PS01124">
    <property type="entry name" value="HTH_ARAC_FAMILY_2"/>
    <property type="match status" value="1"/>
</dbReference>
<dbReference type="SUPFAM" id="SSF46689">
    <property type="entry name" value="Homeodomain-like"/>
    <property type="match status" value="2"/>
</dbReference>
<dbReference type="RefSeq" id="WP_154417839.1">
    <property type="nucleotide sequence ID" value="NZ_VUNS01000007.1"/>
</dbReference>
<dbReference type="PANTHER" id="PTHR43280:SF2">
    <property type="entry name" value="HTH-TYPE TRANSCRIPTIONAL REGULATOR EXSA"/>
    <property type="match status" value="1"/>
</dbReference>
<name>A0A844G1M3_9BACT</name>
<keyword evidence="3" id="KW-0804">Transcription</keyword>
<dbReference type="Proteomes" id="UP000435649">
    <property type="component" value="Unassembled WGS sequence"/>
</dbReference>
<sequence>MDNDRFDLYDRNAETSRVSAFAPRIRFVNYRGLAGMELPVWGRRRLIDYELILSLRGEFEYLVHDSGERVIQHPGEVLTIRPGELHTYRLLGDPERAFFSCIHLDFEGAAGVPEPPARCTAFSVREDGYAVHELFRRADQLFHRPGRFAQEQLSCVGKLIWLYLLEEARSGEQSERLSAMLAYLDENLLRHPTRSDLARSFRLTPQRINAIFKRELGVSPGEYVHRELAERGYALLHDEQLSVKEAADRLGFESPFYFSRVFRKVFGFSPAMVRRGGGAGSL</sequence>
<proteinExistence type="predicted"/>
<evidence type="ECO:0000256" key="2">
    <source>
        <dbReference type="ARBA" id="ARBA00023125"/>
    </source>
</evidence>
<dbReference type="Gene3D" id="2.60.120.10">
    <property type="entry name" value="Jelly Rolls"/>
    <property type="match status" value="1"/>
</dbReference>
<feature type="domain" description="HTH araC/xylS-type" evidence="4">
    <location>
        <begin position="178"/>
        <end position="276"/>
    </location>
</feature>